<gene>
    <name evidence="1" type="ORF">KPZU09_25240</name>
</gene>
<name>A0A919HQI1_KLEPN</name>
<dbReference type="Proteomes" id="UP000655094">
    <property type="component" value="Unassembled WGS sequence"/>
</dbReference>
<dbReference type="AlphaFoldDB" id="A0A919HQI1"/>
<sequence>MDQLAYHRQQRDFPHDGFPPWAGKANVQLTIVIADRDLARVIAKIAQPVEVILAKKGKGGQPAIFIIPQPQVAHGLHLLADRVGIDAEQVVSAAAKLRRHMHIAVAVEDSLLHVQLIGIRIKQRVQYRRSELCHGAQ</sequence>
<proteinExistence type="predicted"/>
<evidence type="ECO:0000313" key="1">
    <source>
        <dbReference type="EMBL" id="GHK52788.1"/>
    </source>
</evidence>
<accession>A0A919HQI1</accession>
<organism evidence="1 2">
    <name type="scientific">Klebsiella pneumoniae</name>
    <dbReference type="NCBI Taxonomy" id="573"/>
    <lineage>
        <taxon>Bacteria</taxon>
        <taxon>Pseudomonadati</taxon>
        <taxon>Pseudomonadota</taxon>
        <taxon>Gammaproteobacteria</taxon>
        <taxon>Enterobacterales</taxon>
        <taxon>Enterobacteriaceae</taxon>
        <taxon>Klebsiella/Raoultella group</taxon>
        <taxon>Klebsiella</taxon>
        <taxon>Klebsiella pneumoniae complex</taxon>
    </lineage>
</organism>
<comment type="caution">
    <text evidence="1">The sequence shown here is derived from an EMBL/GenBank/DDBJ whole genome shotgun (WGS) entry which is preliminary data.</text>
</comment>
<dbReference type="EMBL" id="BNFF01000001">
    <property type="protein sequence ID" value="GHK52788.1"/>
    <property type="molecule type" value="Genomic_DNA"/>
</dbReference>
<reference evidence="1" key="1">
    <citation type="submission" date="2020-10" db="EMBL/GenBank/DDBJ databases">
        <title>Genome Sequence of ESBL Producing Zambian Clinical Strains.</title>
        <authorList>
            <person name="Shawa M."/>
            <person name="Furuta Y."/>
            <person name="Simbotwe M."/>
            <person name="Mulenga E."/>
            <person name="Mubanga M."/>
            <person name="Mulenga G."/>
            <person name="Kaile C."/>
            <person name="Zorigt T."/>
            <person name="Hang'ombe B."/>
            <person name="Higashi H."/>
        </authorList>
    </citation>
    <scope>NUCLEOTIDE SEQUENCE</scope>
    <source>
        <strain evidence="1">Zam_UTH_09</strain>
    </source>
</reference>
<protein>
    <submittedName>
        <fullName evidence="1">Uncharacterized protein</fullName>
    </submittedName>
</protein>
<evidence type="ECO:0000313" key="2">
    <source>
        <dbReference type="Proteomes" id="UP000655094"/>
    </source>
</evidence>